<dbReference type="Gene3D" id="1.10.10.60">
    <property type="entry name" value="Homeodomain-like"/>
    <property type="match status" value="1"/>
</dbReference>
<dbReference type="SMART" id="SM00448">
    <property type="entry name" value="REC"/>
    <property type="match status" value="1"/>
</dbReference>
<dbReference type="CDD" id="cd17549">
    <property type="entry name" value="REC_DctD-like"/>
    <property type="match status" value="1"/>
</dbReference>
<dbReference type="InterPro" id="IPR011006">
    <property type="entry name" value="CheY-like_superfamily"/>
</dbReference>
<dbReference type="PRINTS" id="PR01590">
    <property type="entry name" value="HTHFIS"/>
</dbReference>
<keyword evidence="4" id="KW-0902">Two-component regulatory system</keyword>
<dbReference type="InterPro" id="IPR025944">
    <property type="entry name" value="Sigma_54_int_dom_CS"/>
</dbReference>
<gene>
    <name evidence="10" type="ORF">CF168_06590</name>
</gene>
<dbReference type="InterPro" id="IPR058031">
    <property type="entry name" value="AAA_lid_NorR"/>
</dbReference>
<dbReference type="PROSITE" id="PS00688">
    <property type="entry name" value="SIGMA54_INTERACT_3"/>
    <property type="match status" value="1"/>
</dbReference>
<evidence type="ECO:0000256" key="2">
    <source>
        <dbReference type="ARBA" id="ARBA00022741"/>
    </source>
</evidence>
<keyword evidence="11" id="KW-1185">Reference proteome</keyword>
<keyword evidence="1 7" id="KW-0597">Phosphoprotein</keyword>
<dbReference type="Pfam" id="PF25601">
    <property type="entry name" value="AAA_lid_14"/>
    <property type="match status" value="1"/>
</dbReference>
<dbReference type="InterPro" id="IPR009057">
    <property type="entry name" value="Homeodomain-like_sf"/>
</dbReference>
<dbReference type="InterPro" id="IPR027417">
    <property type="entry name" value="P-loop_NTPase"/>
</dbReference>
<evidence type="ECO:0000256" key="6">
    <source>
        <dbReference type="ARBA" id="ARBA00023163"/>
    </source>
</evidence>
<feature type="modified residue" description="4-aspartylphosphate" evidence="7">
    <location>
        <position position="59"/>
    </location>
</feature>
<dbReference type="PANTHER" id="PTHR32071:SF29">
    <property type="entry name" value="PHOSPHOGLYCERATE TRANSPORT SYSTEM TRANSCRIPTIONAL REGULATORY PROTEIN PGTA"/>
    <property type="match status" value="1"/>
</dbReference>
<dbReference type="PROSITE" id="PS50045">
    <property type="entry name" value="SIGMA54_INTERACT_4"/>
    <property type="match status" value="1"/>
</dbReference>
<dbReference type="AlphaFoldDB" id="A0A220UK59"/>
<dbReference type="RefSeq" id="WP_089067376.1">
    <property type="nucleotide sequence ID" value="NZ_CP022358.1"/>
</dbReference>
<dbReference type="PANTHER" id="PTHR32071">
    <property type="entry name" value="TRANSCRIPTIONAL REGULATORY PROTEIN"/>
    <property type="match status" value="1"/>
</dbReference>
<dbReference type="FunFam" id="3.40.50.2300:FF:000018">
    <property type="entry name" value="DNA-binding transcriptional regulator NtrC"/>
    <property type="match status" value="1"/>
</dbReference>
<dbReference type="GO" id="GO:0043565">
    <property type="term" value="F:sequence-specific DNA binding"/>
    <property type="evidence" value="ECO:0007669"/>
    <property type="project" value="InterPro"/>
</dbReference>
<dbReference type="PROSITE" id="PS50110">
    <property type="entry name" value="RESPONSE_REGULATORY"/>
    <property type="match status" value="1"/>
</dbReference>
<reference evidence="10 11" key="1">
    <citation type="submission" date="2017-07" db="EMBL/GenBank/DDBJ databases">
        <title>Phenotypical and genomic characterization of a clinical isolate of Shewanella bicestrii sp. nov. producing an extended-spectrum beta-lactamase and a new oxacillinase variant.</title>
        <authorList>
            <person name="Jousset A.B."/>
            <person name="Bonnin R.A."/>
            <person name="Girlich D."/>
            <person name="Dabos L."/>
            <person name="Potron A."/>
            <person name="Dortet L."/>
            <person name="Glaser P."/>
            <person name="Naas T."/>
        </authorList>
    </citation>
    <scope>NUCLEOTIDE SEQUENCE [LARGE SCALE GENOMIC DNA]</scope>
    <source>
        <strain evidence="10 11">JAB-1</strain>
    </source>
</reference>
<name>A0A220UK59_9GAMM</name>
<evidence type="ECO:0000259" key="9">
    <source>
        <dbReference type="PROSITE" id="PS50110"/>
    </source>
</evidence>
<dbReference type="Proteomes" id="UP000198367">
    <property type="component" value="Chromosome"/>
</dbReference>
<dbReference type="GO" id="GO:0005524">
    <property type="term" value="F:ATP binding"/>
    <property type="evidence" value="ECO:0007669"/>
    <property type="project" value="UniProtKB-KW"/>
</dbReference>
<dbReference type="SUPFAM" id="SSF52540">
    <property type="entry name" value="P-loop containing nucleoside triphosphate hydrolases"/>
    <property type="match status" value="1"/>
</dbReference>
<dbReference type="InterPro" id="IPR001789">
    <property type="entry name" value="Sig_transdc_resp-reg_receiver"/>
</dbReference>
<dbReference type="KEGG" id="sbj:CF168_06590"/>
<dbReference type="Gene3D" id="3.40.50.2300">
    <property type="match status" value="1"/>
</dbReference>
<keyword evidence="5" id="KW-0805">Transcription regulation</keyword>
<evidence type="ECO:0000256" key="7">
    <source>
        <dbReference type="PROSITE-ProRule" id="PRU00169"/>
    </source>
</evidence>
<evidence type="ECO:0000256" key="4">
    <source>
        <dbReference type="ARBA" id="ARBA00023012"/>
    </source>
</evidence>
<dbReference type="GO" id="GO:0006355">
    <property type="term" value="P:regulation of DNA-templated transcription"/>
    <property type="evidence" value="ECO:0007669"/>
    <property type="project" value="InterPro"/>
</dbReference>
<dbReference type="InterPro" id="IPR002078">
    <property type="entry name" value="Sigma_54_int"/>
</dbReference>
<evidence type="ECO:0000259" key="8">
    <source>
        <dbReference type="PROSITE" id="PS50045"/>
    </source>
</evidence>
<dbReference type="Gene3D" id="3.40.50.300">
    <property type="entry name" value="P-loop containing nucleotide triphosphate hydrolases"/>
    <property type="match status" value="1"/>
</dbReference>
<sequence>MPIENSTPFTVLLVDDDEDVLTAYRHLLQLSGYSAKGTHSPTKALTLLNEHWNGVVVSDIYMPAMNGMDLLNEVKKIDPEIPVIMITGHGDIPLAVEAVKRGAFDFLEKPLDSAQFLQLLKRAQQIRQGIIEQREAISSTFKEHLFGTSEQINQIRQQLSQIARIDKDVMIEGKIGTGRHLVASVLHSLSQHKNNSLIIHDCKEYPSLTELEASIAKVQNGTLVLRSLTQLSHDHQRWLCTRLLDQERLNTKSHRTICIFDTNPDNEVKTGALLPELYYYFSQARIQLPTLAERKSDIIPLFRNFLSQSCKRFDIPIPKIDLNYIEILKRHHWPGNIRELRNLAELYAVGIIKLPGEETLKLVQAPEAPLDELVDAYEKQVIENILYLCSGRVTDAANYLGIPRKKLYLRMKKLNLEKDKFKPKS</sequence>
<dbReference type="Pfam" id="PF14532">
    <property type="entry name" value="Sigma54_activ_2"/>
    <property type="match status" value="1"/>
</dbReference>
<dbReference type="Pfam" id="PF00072">
    <property type="entry name" value="Response_reg"/>
    <property type="match status" value="1"/>
</dbReference>
<proteinExistence type="predicted"/>
<evidence type="ECO:0000313" key="10">
    <source>
        <dbReference type="EMBL" id="ASK68568.1"/>
    </source>
</evidence>
<dbReference type="Pfam" id="PF02954">
    <property type="entry name" value="HTH_8"/>
    <property type="match status" value="1"/>
</dbReference>
<keyword evidence="6" id="KW-0804">Transcription</keyword>
<dbReference type="SUPFAM" id="SSF52172">
    <property type="entry name" value="CheY-like"/>
    <property type="match status" value="1"/>
</dbReference>
<dbReference type="InterPro" id="IPR002197">
    <property type="entry name" value="HTH_Fis"/>
</dbReference>
<feature type="domain" description="Response regulatory" evidence="9">
    <location>
        <begin position="10"/>
        <end position="124"/>
    </location>
</feature>
<feature type="domain" description="Sigma-54 factor interaction" evidence="8">
    <location>
        <begin position="145"/>
        <end position="349"/>
    </location>
</feature>
<accession>A0A220UK59</accession>
<dbReference type="SUPFAM" id="SSF46689">
    <property type="entry name" value="Homeodomain-like"/>
    <property type="match status" value="1"/>
</dbReference>
<organism evidence="10 11">
    <name type="scientific">Shewanella bicestrii</name>
    <dbReference type="NCBI Taxonomy" id="2018305"/>
    <lineage>
        <taxon>Bacteria</taxon>
        <taxon>Pseudomonadati</taxon>
        <taxon>Pseudomonadota</taxon>
        <taxon>Gammaproteobacteria</taxon>
        <taxon>Alteromonadales</taxon>
        <taxon>Shewanellaceae</taxon>
        <taxon>Shewanella</taxon>
    </lineage>
</organism>
<dbReference type="GO" id="GO:0000160">
    <property type="term" value="P:phosphorelay signal transduction system"/>
    <property type="evidence" value="ECO:0007669"/>
    <property type="project" value="UniProtKB-KW"/>
</dbReference>
<keyword evidence="2" id="KW-0547">Nucleotide-binding</keyword>
<protein>
    <submittedName>
        <fullName evidence="10">Two-component system response regulator</fullName>
    </submittedName>
</protein>
<evidence type="ECO:0000256" key="3">
    <source>
        <dbReference type="ARBA" id="ARBA00022840"/>
    </source>
</evidence>
<keyword evidence="3" id="KW-0067">ATP-binding</keyword>
<evidence type="ECO:0000256" key="5">
    <source>
        <dbReference type="ARBA" id="ARBA00023015"/>
    </source>
</evidence>
<evidence type="ECO:0000256" key="1">
    <source>
        <dbReference type="ARBA" id="ARBA00022553"/>
    </source>
</evidence>
<evidence type="ECO:0000313" key="11">
    <source>
        <dbReference type="Proteomes" id="UP000198367"/>
    </source>
</evidence>
<dbReference type="Gene3D" id="1.10.8.60">
    <property type="match status" value="1"/>
</dbReference>
<dbReference type="EMBL" id="CP022358">
    <property type="protein sequence ID" value="ASK68568.1"/>
    <property type="molecule type" value="Genomic_DNA"/>
</dbReference>